<proteinExistence type="inferred from homology"/>
<evidence type="ECO:0000256" key="2">
    <source>
        <dbReference type="ARBA" id="ARBA00022614"/>
    </source>
</evidence>
<protein>
    <submittedName>
        <fullName evidence="10">OLC1v1031979C1</fullName>
    </submittedName>
</protein>
<evidence type="ECO:0000313" key="10">
    <source>
        <dbReference type="EMBL" id="CAI9095936.1"/>
    </source>
</evidence>
<dbReference type="SUPFAM" id="SSF52540">
    <property type="entry name" value="P-loop containing nucleoside triphosphate hydrolases"/>
    <property type="match status" value="1"/>
</dbReference>
<keyword evidence="4" id="KW-0547">Nucleotide-binding</keyword>
<evidence type="ECO:0000256" key="6">
    <source>
        <dbReference type="ARBA" id="ARBA00022840"/>
    </source>
</evidence>
<sequence length="1112" mass="126967">MDVRRFSSDVRNVVKEVSHLRRKKNGRAYNYDLAILFARIWFFKAEIFAHRETNPLRLGTSVEDFIDGLYEGSTFLVKSFTSHPQDKTDKQALKLIEEIPGYVEALYDHPSESDEEEGSIVLRNGNRTRDLLGKFLVQLKLFKADVLLLGELLNKDELSNWKKQIGTLREGLIFLIKSDVHQPKQEEDTEDEKLILADIEELAAGIICLCNSSCSPENMEFQLADLLGKVQNLKAKLKDLYFQMPPFNCPKTPGLGSIRSFLHDLKELSSGAPESVECATYQIEAIHGDLELIIHKYGHFLDEDIVKNQKSIDEIRTRLVDAAHHVENVIDLMKSSNDPNSQLLMWLYHFSEEITDVKVQLVDYCDNTTILGVGVETYSYRYHHLALPMNTVPMVGFNEEQATLIERLTRGTSRLKAVSITGMPGIGKTTLAENVYNSHDVVNHFHVRVWCCVSPAYEKRDLLLELIKGLTEVRPDMLTRKEEELCSVLYIYLKSRRYLIVMDDVWSSAAWDDLKSSFPDGSYGSRVLMTSRIYNVVPNPLPLRGLSIDESWELLQMLVFGDEGSPPELCEVGRRIAENCKGLPVAVVSVASLLVSQPEAQWVEVAERAGSQIVNAQVTEFIRMFEESYKKLPDHLKQCFLYFGVCPRDEDISVRRLLWLWIAEGFIIPNVENKSLEDLAEEYLMDLIQRRLVILSKQRSNGEVKTCRVHNQILDFCLLKAKEAKFLQLISGESSYGSPNHLHDEHRNPSNLIDSGHRLSICGDPEEFIAKTPSVPYLRSLQFFDTSEMYPGCDSDVSFIFDNFKLLKVLDLESINIGNSLHGGINLPLPLRYLAIGGDMDCIPSSLSKLQNLETLVVKGLMNKFVLPDTIWSMTKLRHVHVTNHCIFTLQCDKNGSLLKSLVSLSMPSFVCGDETNDTVRRFPNLRKLKCIFLQPRGRSMHVCRFPDLEHLYLLNTLEITYYGRPLKTGEFIFPSTLRKLTLSNFRLPWNCISVISSLPYLEVLKLISRAFVGSSWLMEDGVFPNLRYLKLDSLDIAIWDFSLWDDPFPCLEQLLLRNCGQLKEVPSIFGEIITLQRIEVHQCGDSTKQSVRRIVEEQREFGNYDLISVFS</sequence>
<dbReference type="FunFam" id="1.10.10.10:FF:000322">
    <property type="entry name" value="Probable disease resistance protein At1g63360"/>
    <property type="match status" value="1"/>
</dbReference>
<dbReference type="PANTHER" id="PTHR23155:SF1228">
    <property type="entry name" value="NB-ARC DOMAIN CONTAINING PROTEIN, EXPRESSED"/>
    <property type="match status" value="1"/>
</dbReference>
<dbReference type="GO" id="GO:0005737">
    <property type="term" value="C:cytoplasm"/>
    <property type="evidence" value="ECO:0007669"/>
    <property type="project" value="UniProtKB-SubCell"/>
</dbReference>
<dbReference type="InterPro" id="IPR042197">
    <property type="entry name" value="Apaf_helical"/>
</dbReference>
<evidence type="ECO:0000256" key="1">
    <source>
        <dbReference type="ARBA" id="ARBA00008894"/>
    </source>
</evidence>
<evidence type="ECO:0000256" key="4">
    <source>
        <dbReference type="ARBA" id="ARBA00022741"/>
    </source>
</evidence>
<dbReference type="Pfam" id="PF23598">
    <property type="entry name" value="LRR_14"/>
    <property type="match status" value="1"/>
</dbReference>
<dbReference type="InterPro" id="IPR036388">
    <property type="entry name" value="WH-like_DNA-bd_sf"/>
</dbReference>
<dbReference type="InterPro" id="IPR044974">
    <property type="entry name" value="Disease_R_plants"/>
</dbReference>
<dbReference type="InterPro" id="IPR027417">
    <property type="entry name" value="P-loop_NTPase"/>
</dbReference>
<comment type="similarity">
    <text evidence="1">Belongs to the disease resistance NB-LRR family.</text>
</comment>
<accession>A0AAV1CJW0</accession>
<dbReference type="Gene3D" id="1.10.10.10">
    <property type="entry name" value="Winged helix-like DNA-binding domain superfamily/Winged helix DNA-binding domain"/>
    <property type="match status" value="1"/>
</dbReference>
<feature type="domain" description="Disease resistance protein winged helix" evidence="8">
    <location>
        <begin position="647"/>
        <end position="716"/>
    </location>
</feature>
<dbReference type="GO" id="GO:0051607">
    <property type="term" value="P:defense response to virus"/>
    <property type="evidence" value="ECO:0007669"/>
    <property type="project" value="UniProtKB-ARBA"/>
</dbReference>
<feature type="domain" description="NB-ARC" evidence="7">
    <location>
        <begin position="403"/>
        <end position="561"/>
    </location>
</feature>
<dbReference type="PRINTS" id="PR00364">
    <property type="entry name" value="DISEASERSIST"/>
</dbReference>
<dbReference type="GO" id="GO:0009626">
    <property type="term" value="P:plant-type hypersensitive response"/>
    <property type="evidence" value="ECO:0007669"/>
    <property type="project" value="UniProtKB-KW"/>
</dbReference>
<keyword evidence="3" id="KW-0677">Repeat</keyword>
<evidence type="ECO:0000259" key="9">
    <source>
        <dbReference type="Pfam" id="PF23598"/>
    </source>
</evidence>
<dbReference type="Gene3D" id="1.10.8.430">
    <property type="entry name" value="Helical domain of apoptotic protease-activating factors"/>
    <property type="match status" value="1"/>
</dbReference>
<dbReference type="InterPro" id="IPR002182">
    <property type="entry name" value="NB-ARC"/>
</dbReference>
<dbReference type="InterPro" id="IPR055414">
    <property type="entry name" value="LRR_R13L4/SHOC2-like"/>
</dbReference>
<evidence type="ECO:0000256" key="5">
    <source>
        <dbReference type="ARBA" id="ARBA00022821"/>
    </source>
</evidence>
<reference evidence="10" key="1">
    <citation type="submission" date="2023-03" db="EMBL/GenBank/DDBJ databases">
        <authorList>
            <person name="Julca I."/>
        </authorList>
    </citation>
    <scope>NUCLEOTIDE SEQUENCE</scope>
</reference>
<name>A0AAV1CJW0_OLDCO</name>
<dbReference type="GO" id="GO:0005524">
    <property type="term" value="F:ATP binding"/>
    <property type="evidence" value="ECO:0007669"/>
    <property type="project" value="UniProtKB-KW"/>
</dbReference>
<dbReference type="Pfam" id="PF00931">
    <property type="entry name" value="NB-ARC"/>
    <property type="match status" value="1"/>
</dbReference>
<dbReference type="EMBL" id="OX459119">
    <property type="protein sequence ID" value="CAI9095936.1"/>
    <property type="molecule type" value="Genomic_DNA"/>
</dbReference>
<evidence type="ECO:0000313" key="11">
    <source>
        <dbReference type="Proteomes" id="UP001161247"/>
    </source>
</evidence>
<dbReference type="PANTHER" id="PTHR23155">
    <property type="entry name" value="DISEASE RESISTANCE PROTEIN RP"/>
    <property type="match status" value="1"/>
</dbReference>
<keyword evidence="2" id="KW-0433">Leucine-rich repeat</keyword>
<dbReference type="GO" id="GO:0043531">
    <property type="term" value="F:ADP binding"/>
    <property type="evidence" value="ECO:0007669"/>
    <property type="project" value="InterPro"/>
</dbReference>
<evidence type="ECO:0000259" key="8">
    <source>
        <dbReference type="Pfam" id="PF23559"/>
    </source>
</evidence>
<keyword evidence="11" id="KW-1185">Reference proteome</keyword>
<feature type="domain" description="Disease resistance R13L4/SHOC-2-like LRR" evidence="9">
    <location>
        <begin position="793"/>
        <end position="1070"/>
    </location>
</feature>
<organism evidence="10 11">
    <name type="scientific">Oldenlandia corymbosa var. corymbosa</name>
    <dbReference type="NCBI Taxonomy" id="529605"/>
    <lineage>
        <taxon>Eukaryota</taxon>
        <taxon>Viridiplantae</taxon>
        <taxon>Streptophyta</taxon>
        <taxon>Embryophyta</taxon>
        <taxon>Tracheophyta</taxon>
        <taxon>Spermatophyta</taxon>
        <taxon>Magnoliopsida</taxon>
        <taxon>eudicotyledons</taxon>
        <taxon>Gunneridae</taxon>
        <taxon>Pentapetalae</taxon>
        <taxon>asterids</taxon>
        <taxon>lamiids</taxon>
        <taxon>Gentianales</taxon>
        <taxon>Rubiaceae</taxon>
        <taxon>Rubioideae</taxon>
        <taxon>Spermacoceae</taxon>
        <taxon>Hedyotis-Oldenlandia complex</taxon>
        <taxon>Oldenlandia</taxon>
    </lineage>
</organism>
<dbReference type="FunFam" id="3.40.50.300:FF:001091">
    <property type="entry name" value="Probable disease resistance protein At1g61300"/>
    <property type="match status" value="1"/>
</dbReference>
<dbReference type="InterPro" id="IPR058922">
    <property type="entry name" value="WHD_DRP"/>
</dbReference>
<dbReference type="SUPFAM" id="SSF52058">
    <property type="entry name" value="L domain-like"/>
    <property type="match status" value="1"/>
</dbReference>
<evidence type="ECO:0000256" key="3">
    <source>
        <dbReference type="ARBA" id="ARBA00022737"/>
    </source>
</evidence>
<dbReference type="AlphaFoldDB" id="A0AAV1CJW0"/>
<dbReference type="Gene3D" id="3.80.10.10">
    <property type="entry name" value="Ribonuclease Inhibitor"/>
    <property type="match status" value="1"/>
</dbReference>
<dbReference type="Gene3D" id="3.40.50.300">
    <property type="entry name" value="P-loop containing nucleotide triphosphate hydrolases"/>
    <property type="match status" value="1"/>
</dbReference>
<gene>
    <name evidence="10" type="ORF">OLC1_LOCUS6803</name>
</gene>
<evidence type="ECO:0000259" key="7">
    <source>
        <dbReference type="Pfam" id="PF00931"/>
    </source>
</evidence>
<dbReference type="Proteomes" id="UP001161247">
    <property type="component" value="Chromosome 2"/>
</dbReference>
<keyword evidence="5" id="KW-0611">Plant defense</keyword>
<dbReference type="Pfam" id="PF23559">
    <property type="entry name" value="WHD_DRP"/>
    <property type="match status" value="1"/>
</dbReference>
<keyword evidence="6" id="KW-0067">ATP-binding</keyword>
<dbReference type="InterPro" id="IPR032675">
    <property type="entry name" value="LRR_dom_sf"/>
</dbReference>